<dbReference type="InterPro" id="IPR003822">
    <property type="entry name" value="PAH"/>
</dbReference>
<organism evidence="6 7">
    <name type="scientific">Cardamine amara subsp. amara</name>
    <dbReference type="NCBI Taxonomy" id="228776"/>
    <lineage>
        <taxon>Eukaryota</taxon>
        <taxon>Viridiplantae</taxon>
        <taxon>Streptophyta</taxon>
        <taxon>Embryophyta</taxon>
        <taxon>Tracheophyta</taxon>
        <taxon>Spermatophyta</taxon>
        <taxon>Magnoliopsida</taxon>
        <taxon>eudicotyledons</taxon>
        <taxon>Gunneridae</taxon>
        <taxon>Pentapetalae</taxon>
        <taxon>rosids</taxon>
        <taxon>malvids</taxon>
        <taxon>Brassicales</taxon>
        <taxon>Brassicaceae</taxon>
        <taxon>Cardamineae</taxon>
        <taxon>Cardamine</taxon>
    </lineage>
</organism>
<comment type="subcellular location">
    <subcellularLocation>
        <location evidence="1 4">Nucleus</location>
    </subcellularLocation>
</comment>
<evidence type="ECO:0000256" key="2">
    <source>
        <dbReference type="ARBA" id="ARBA00022491"/>
    </source>
</evidence>
<gene>
    <name evidence="6" type="ORF">V5N11_020280</name>
</gene>
<dbReference type="PANTHER" id="PTHR12346:SF0">
    <property type="entry name" value="SIN3A, ISOFORM G"/>
    <property type="match status" value="1"/>
</dbReference>
<dbReference type="EMBL" id="JBANAX010000193">
    <property type="protein sequence ID" value="KAL1218970.1"/>
    <property type="molecule type" value="Genomic_DNA"/>
</dbReference>
<dbReference type="SUPFAM" id="SSF47762">
    <property type="entry name" value="PAH2 domain"/>
    <property type="match status" value="1"/>
</dbReference>
<dbReference type="Gene3D" id="1.20.1160.11">
    <property type="entry name" value="Paired amphipathic helix"/>
    <property type="match status" value="1"/>
</dbReference>
<dbReference type="InterPro" id="IPR036600">
    <property type="entry name" value="PAH_sf"/>
</dbReference>
<dbReference type="AlphaFoldDB" id="A0ABD1BP38"/>
<proteinExistence type="predicted"/>
<feature type="region of interest" description="Disordered" evidence="5">
    <location>
        <begin position="1"/>
        <end position="46"/>
    </location>
</feature>
<name>A0ABD1BP38_CARAN</name>
<reference evidence="6 7" key="1">
    <citation type="submission" date="2024-04" db="EMBL/GenBank/DDBJ databases">
        <title>Genome assembly C_amara_ONT_v2.</title>
        <authorList>
            <person name="Yant L."/>
            <person name="Moore C."/>
            <person name="Slenker M."/>
        </authorList>
    </citation>
    <scope>NUCLEOTIDE SEQUENCE [LARGE SCALE GENOMIC DNA]</scope>
    <source>
        <tissue evidence="6">Leaf</tissue>
    </source>
</reference>
<dbReference type="FunFam" id="1.20.1160.11:FF:000001">
    <property type="entry name" value="Paired amphipathic helix protein Sin3"/>
    <property type="match status" value="1"/>
</dbReference>
<protein>
    <submittedName>
        <fullName evidence="6">Paired amphipathic helix protein Sin3-like 4</fullName>
    </submittedName>
</protein>
<dbReference type="PROSITE" id="PS51477">
    <property type="entry name" value="PAH"/>
    <property type="match status" value="1"/>
</dbReference>
<sequence>MVKGEKSTPNKIVKGEGSQPKKTVKGQGSKPKETVKGEGSKPNPTLDDAYEYLWTVKKKVDSDKYDNFIAIMNNFKARRIDQKGCIREVKRLFKGNLDLISGFNAFLPESLEITDWYFVGANEGR</sequence>
<dbReference type="Pfam" id="PF02671">
    <property type="entry name" value="PAH"/>
    <property type="match status" value="1"/>
</dbReference>
<dbReference type="Proteomes" id="UP001558713">
    <property type="component" value="Unassembled WGS sequence"/>
</dbReference>
<evidence type="ECO:0000256" key="3">
    <source>
        <dbReference type="ARBA" id="ARBA00023242"/>
    </source>
</evidence>
<keyword evidence="2" id="KW-0678">Repressor</keyword>
<feature type="compositionally biased region" description="Basic and acidic residues" evidence="5">
    <location>
        <begin position="30"/>
        <end position="39"/>
    </location>
</feature>
<comment type="caution">
    <text evidence="6">The sequence shown here is derived from an EMBL/GenBank/DDBJ whole genome shotgun (WGS) entry which is preliminary data.</text>
</comment>
<dbReference type="PANTHER" id="PTHR12346">
    <property type="entry name" value="SIN3B-RELATED"/>
    <property type="match status" value="1"/>
</dbReference>
<dbReference type="InterPro" id="IPR039774">
    <property type="entry name" value="Sin3-like"/>
</dbReference>
<keyword evidence="7" id="KW-1185">Reference proteome</keyword>
<evidence type="ECO:0000313" key="7">
    <source>
        <dbReference type="Proteomes" id="UP001558713"/>
    </source>
</evidence>
<evidence type="ECO:0000256" key="1">
    <source>
        <dbReference type="ARBA" id="ARBA00004123"/>
    </source>
</evidence>
<evidence type="ECO:0000256" key="5">
    <source>
        <dbReference type="SAM" id="MobiDB-lite"/>
    </source>
</evidence>
<evidence type="ECO:0000256" key="4">
    <source>
        <dbReference type="PROSITE-ProRule" id="PRU00810"/>
    </source>
</evidence>
<keyword evidence="3 4" id="KW-0539">Nucleus</keyword>
<evidence type="ECO:0000313" key="6">
    <source>
        <dbReference type="EMBL" id="KAL1218970.1"/>
    </source>
</evidence>
<dbReference type="GO" id="GO:0005634">
    <property type="term" value="C:nucleus"/>
    <property type="evidence" value="ECO:0007669"/>
    <property type="project" value="UniProtKB-SubCell"/>
</dbReference>
<accession>A0ABD1BP38</accession>